<dbReference type="GO" id="GO:0008270">
    <property type="term" value="F:zinc ion binding"/>
    <property type="evidence" value="ECO:0007669"/>
    <property type="project" value="InterPro"/>
</dbReference>
<comment type="caution">
    <text evidence="2">The sequence shown here is derived from an EMBL/GenBank/DDBJ whole genome shotgun (WGS) entry which is preliminary data.</text>
</comment>
<name>A0A6N9TRL0_DISTH</name>
<dbReference type="GO" id="GO:0005524">
    <property type="term" value="F:ATP binding"/>
    <property type="evidence" value="ECO:0007669"/>
    <property type="project" value="InterPro"/>
</dbReference>
<keyword evidence="3" id="KW-1185">Reference proteome</keyword>
<protein>
    <recommendedName>
        <fullName evidence="1">Threonyl-tRNA synthetase editing domain-containing protein</fullName>
    </recommendedName>
</protein>
<dbReference type="InterPro" id="IPR023509">
    <property type="entry name" value="DTD-like_sf"/>
</dbReference>
<evidence type="ECO:0000313" key="2">
    <source>
        <dbReference type="EMBL" id="NDY42394.1"/>
    </source>
</evidence>
<dbReference type="RefSeq" id="WP_163298534.1">
    <property type="nucleotide sequence ID" value="NZ_JAAGRR010000053.1"/>
</dbReference>
<evidence type="ECO:0000259" key="1">
    <source>
        <dbReference type="Pfam" id="PF08915"/>
    </source>
</evidence>
<dbReference type="Proteomes" id="UP000469346">
    <property type="component" value="Unassembled WGS sequence"/>
</dbReference>
<organism evidence="2 3">
    <name type="scientific">Dissulfurirhabdus thermomarina</name>
    <dbReference type="NCBI Taxonomy" id="1765737"/>
    <lineage>
        <taxon>Bacteria</taxon>
        <taxon>Deltaproteobacteria</taxon>
        <taxon>Dissulfurirhabdaceae</taxon>
        <taxon>Dissulfurirhabdus</taxon>
    </lineage>
</organism>
<gene>
    <name evidence="2" type="ORF">G3N55_06000</name>
</gene>
<accession>A0A6N9TRL0</accession>
<dbReference type="AlphaFoldDB" id="A0A6N9TRL0"/>
<proteinExistence type="predicted"/>
<evidence type="ECO:0000313" key="3">
    <source>
        <dbReference type="Proteomes" id="UP000469346"/>
    </source>
</evidence>
<feature type="domain" description="Threonyl-tRNA synthetase editing" evidence="1">
    <location>
        <begin position="1"/>
        <end position="135"/>
    </location>
</feature>
<dbReference type="Gene3D" id="3.50.80.10">
    <property type="entry name" value="D-tyrosyl-tRNA(Tyr) deacylase"/>
    <property type="match status" value="1"/>
</dbReference>
<dbReference type="InterPro" id="IPR015011">
    <property type="entry name" value="Threonyl-tRNA_syn_edit_dom_arc"/>
</dbReference>
<sequence length="136" mass="15326">MRLLLFFAREFHFTPFQKTLDSAPDAAGGETWTDAVVVFYHCEARDPGRERSLVTKAVKNIKWLAGKFGSRRAVLHSFAHLASDKAEPDFSRALAAKIRERLEGAGFEVAETPFGYLNEWRLHVAGESLAKVFKEL</sequence>
<reference evidence="2 3" key="1">
    <citation type="submission" date="2020-02" db="EMBL/GenBank/DDBJ databases">
        <title>Comparative genomics of sulfur disproportionating microorganisms.</title>
        <authorList>
            <person name="Ward L.M."/>
            <person name="Bertran E."/>
            <person name="Johnston D.T."/>
        </authorList>
    </citation>
    <scope>NUCLEOTIDE SEQUENCE [LARGE SCALE GENOMIC DNA]</scope>
    <source>
        <strain evidence="2 3">DSM 100025</strain>
    </source>
</reference>
<dbReference type="GO" id="GO:0004829">
    <property type="term" value="F:threonine-tRNA ligase activity"/>
    <property type="evidence" value="ECO:0007669"/>
    <property type="project" value="InterPro"/>
</dbReference>
<dbReference type="GO" id="GO:0005737">
    <property type="term" value="C:cytoplasm"/>
    <property type="evidence" value="ECO:0007669"/>
    <property type="project" value="InterPro"/>
</dbReference>
<dbReference type="EMBL" id="JAAGRR010000053">
    <property type="protein sequence ID" value="NDY42394.1"/>
    <property type="molecule type" value="Genomic_DNA"/>
</dbReference>
<dbReference type="Pfam" id="PF08915">
    <property type="entry name" value="tRNA-Thr_ED"/>
    <property type="match status" value="1"/>
</dbReference>